<organism evidence="2 3">
    <name type="scientific">Knoellia sinensis KCTC 19936</name>
    <dbReference type="NCBI Taxonomy" id="1385520"/>
    <lineage>
        <taxon>Bacteria</taxon>
        <taxon>Bacillati</taxon>
        <taxon>Actinomycetota</taxon>
        <taxon>Actinomycetes</taxon>
        <taxon>Micrococcales</taxon>
        <taxon>Intrasporangiaceae</taxon>
        <taxon>Knoellia</taxon>
    </lineage>
</organism>
<proteinExistence type="predicted"/>
<sequence>MRTTVPLVDLEPGFVVHVAETSATVVGSVWLRQDGFVWSEHLLQGAGLGGQWLSVEDDEGQLTVRLWTPRPDLTVQVTQPDGRWMRVDGRRWTRREKGEAEYLTEGRTPYGPSGRCEYADYRHKDDRLSFERFGTLPWDVSTGRALPAAAVRAFREGDDAPRS</sequence>
<dbReference type="RefSeq" id="WP_052109464.1">
    <property type="nucleotide sequence ID" value="NZ_AVPJ01000003.1"/>
</dbReference>
<comment type="caution">
    <text evidence="2">The sequence shown here is derived from an EMBL/GenBank/DDBJ whole genome shotgun (WGS) entry which is preliminary data.</text>
</comment>
<keyword evidence="3" id="KW-1185">Reference proteome</keyword>
<dbReference type="Pfam" id="PF13785">
    <property type="entry name" value="DUF4178"/>
    <property type="match status" value="1"/>
</dbReference>
<dbReference type="InterPro" id="IPR025235">
    <property type="entry name" value="DUF4178"/>
</dbReference>
<dbReference type="OrthoDB" id="3775810at2"/>
<dbReference type="eggNOG" id="ENOG5030NRI">
    <property type="taxonomic scope" value="Bacteria"/>
</dbReference>
<evidence type="ECO:0000313" key="3">
    <source>
        <dbReference type="Proteomes" id="UP000030002"/>
    </source>
</evidence>
<name>A0A0A0JDU1_9MICO</name>
<dbReference type="EMBL" id="AVPJ01000003">
    <property type="protein sequence ID" value="KGN33806.1"/>
    <property type="molecule type" value="Genomic_DNA"/>
</dbReference>
<reference evidence="2 3" key="1">
    <citation type="submission" date="2013-08" db="EMBL/GenBank/DDBJ databases">
        <title>The genome sequence of Knoellia sinensis.</title>
        <authorList>
            <person name="Zhu W."/>
            <person name="Wang G."/>
        </authorList>
    </citation>
    <scope>NUCLEOTIDE SEQUENCE [LARGE SCALE GENOMIC DNA]</scope>
    <source>
        <strain evidence="2 3">KCTC 19936</strain>
    </source>
</reference>
<dbReference type="Proteomes" id="UP000030002">
    <property type="component" value="Unassembled WGS sequence"/>
</dbReference>
<dbReference type="AlphaFoldDB" id="A0A0A0JDU1"/>
<gene>
    <name evidence="2" type="ORF">N802_08345</name>
</gene>
<feature type="domain" description="DUF4178" evidence="1">
    <location>
        <begin position="12"/>
        <end position="147"/>
    </location>
</feature>
<dbReference type="STRING" id="1385520.N802_08345"/>
<evidence type="ECO:0000259" key="1">
    <source>
        <dbReference type="Pfam" id="PF13785"/>
    </source>
</evidence>
<accession>A0A0A0JDU1</accession>
<evidence type="ECO:0000313" key="2">
    <source>
        <dbReference type="EMBL" id="KGN33806.1"/>
    </source>
</evidence>
<protein>
    <recommendedName>
        <fullName evidence="1">DUF4178 domain-containing protein</fullName>
    </recommendedName>
</protein>